<dbReference type="OrthoDB" id="1903104at2759"/>
<organism evidence="1 2">
    <name type="scientific">Vitis vinifera</name>
    <name type="common">Grape</name>
    <dbReference type="NCBI Taxonomy" id="29760"/>
    <lineage>
        <taxon>Eukaryota</taxon>
        <taxon>Viridiplantae</taxon>
        <taxon>Streptophyta</taxon>
        <taxon>Embryophyta</taxon>
        <taxon>Tracheophyta</taxon>
        <taxon>Spermatophyta</taxon>
        <taxon>Magnoliopsida</taxon>
        <taxon>eudicotyledons</taxon>
        <taxon>Gunneridae</taxon>
        <taxon>Pentapetalae</taxon>
        <taxon>rosids</taxon>
        <taxon>Vitales</taxon>
        <taxon>Vitaceae</taxon>
        <taxon>Viteae</taxon>
        <taxon>Vitis</taxon>
    </lineage>
</organism>
<protein>
    <submittedName>
        <fullName evidence="1">Uncharacterized protein</fullName>
    </submittedName>
</protein>
<dbReference type="AlphaFoldDB" id="A0A438K3V2"/>
<reference evidence="1 2" key="1">
    <citation type="journal article" date="2018" name="PLoS Genet.">
        <title>Population sequencing reveals clonal diversity and ancestral inbreeding in the grapevine cultivar Chardonnay.</title>
        <authorList>
            <person name="Roach M.J."/>
            <person name="Johnson D.L."/>
            <person name="Bohlmann J."/>
            <person name="van Vuuren H.J."/>
            <person name="Jones S.J."/>
            <person name="Pretorius I.S."/>
            <person name="Schmidt S.A."/>
            <person name="Borneman A.R."/>
        </authorList>
    </citation>
    <scope>NUCLEOTIDE SEQUENCE [LARGE SCALE GENOMIC DNA]</scope>
    <source>
        <strain evidence="2">cv. Chardonnay</strain>
        <tissue evidence="1">Leaf</tissue>
    </source>
</reference>
<evidence type="ECO:0000313" key="1">
    <source>
        <dbReference type="EMBL" id="RVX15889.1"/>
    </source>
</evidence>
<dbReference type="EMBL" id="QGNW01000017">
    <property type="protein sequence ID" value="RVX15889.1"/>
    <property type="molecule type" value="Genomic_DNA"/>
</dbReference>
<dbReference type="Proteomes" id="UP000288805">
    <property type="component" value="Unassembled WGS sequence"/>
</dbReference>
<sequence length="93" mass="10154">MDVGLLNNFSKRAVIPMIDHHAIVNGLDDSPQQHWRNIVLDQMYRSLSDSEGGIRGCVRAALLSCPEVDHTTTIKVHAATTAALLCKDENIGS</sequence>
<accession>A0A438K3V2</accession>
<gene>
    <name evidence="1" type="ORF">CK203_005518</name>
</gene>
<proteinExistence type="predicted"/>
<evidence type="ECO:0000313" key="2">
    <source>
        <dbReference type="Proteomes" id="UP000288805"/>
    </source>
</evidence>
<comment type="caution">
    <text evidence="1">The sequence shown here is derived from an EMBL/GenBank/DDBJ whole genome shotgun (WGS) entry which is preliminary data.</text>
</comment>
<name>A0A438K3V2_VITVI</name>